<gene>
    <name evidence="2" type="ORF">CASFOL_003319</name>
</gene>
<dbReference type="PANTHER" id="PTHR33566:SF6">
    <property type="entry name" value="PROTEIN DEFECTIVE IN MERISTEM SILENCING 3"/>
    <property type="match status" value="1"/>
</dbReference>
<comment type="caution">
    <text evidence="2">The sequence shown here is derived from an EMBL/GenBank/DDBJ whole genome shotgun (WGS) entry which is preliminary data.</text>
</comment>
<protein>
    <recommendedName>
        <fullName evidence="4">Protein DEFECTIVE IN MERISTEM SILENCING 3</fullName>
    </recommendedName>
</protein>
<accession>A0ABD3EGU2</accession>
<dbReference type="AlphaFoldDB" id="A0ABD3EGU2"/>
<evidence type="ECO:0000256" key="1">
    <source>
        <dbReference type="SAM" id="Phobius"/>
    </source>
</evidence>
<sequence length="495" mass="55097">MSGGSDHRRMFINTENLSPMSINNSSALVLSDPSAALSHAGQYPPFPKEEIQNGSIRKPSQTMVNHSQKIQDDLKEFGEKIKHHEDNIRYLNSLKNKLEDSILDMRVAIGNYHTSSIPKRENEEPVSGDSMEETLQHIQKYGNSAAAILCKMKANPDARASGYSLTTDVLGVVATLGKVDDPNLSRVLSEYLGLENMLAVVCKTYVGVRALEGYKDGSIDKSLGIHSLAELAERPLKNRFIVICLENLRPYDGAIIVDDPQRRLDLLKPKLISGEAPPGFIGFAVNMVTIDNTHLYSISRNGLSLRETLFYNLLKNLQVYKSREDMLKAQPYITHGAISLDGGVIRSPGIFSLGQHQGDIDIKFPCSESQTSNLPASYNEIEKQLKETIWKKDRAHDDMMREQSILEHTKCSYEIKKQEFIESITKSSAYAAQVYGTTLIEPQDYFMEAKTLKPTAGGSRRSFQDKLITKIIASSIGILIALEFVLGFGLSAFLF</sequence>
<feature type="transmembrane region" description="Helical" evidence="1">
    <location>
        <begin position="471"/>
        <end position="494"/>
    </location>
</feature>
<keyword evidence="1" id="KW-0812">Transmembrane</keyword>
<keyword evidence="1" id="KW-1133">Transmembrane helix</keyword>
<organism evidence="2 3">
    <name type="scientific">Castilleja foliolosa</name>
    <dbReference type="NCBI Taxonomy" id="1961234"/>
    <lineage>
        <taxon>Eukaryota</taxon>
        <taxon>Viridiplantae</taxon>
        <taxon>Streptophyta</taxon>
        <taxon>Embryophyta</taxon>
        <taxon>Tracheophyta</taxon>
        <taxon>Spermatophyta</taxon>
        <taxon>Magnoliopsida</taxon>
        <taxon>eudicotyledons</taxon>
        <taxon>Gunneridae</taxon>
        <taxon>Pentapetalae</taxon>
        <taxon>asterids</taxon>
        <taxon>lamiids</taxon>
        <taxon>Lamiales</taxon>
        <taxon>Orobanchaceae</taxon>
        <taxon>Pedicularideae</taxon>
        <taxon>Castillejinae</taxon>
        <taxon>Castilleja</taxon>
    </lineage>
</organism>
<evidence type="ECO:0000313" key="2">
    <source>
        <dbReference type="EMBL" id="KAL3653638.1"/>
    </source>
</evidence>
<evidence type="ECO:0000313" key="3">
    <source>
        <dbReference type="Proteomes" id="UP001632038"/>
    </source>
</evidence>
<proteinExistence type="predicted"/>
<name>A0ABD3EGU2_9LAMI</name>
<keyword evidence="3" id="KW-1185">Reference proteome</keyword>
<dbReference type="EMBL" id="JAVIJP010000005">
    <property type="protein sequence ID" value="KAL3653638.1"/>
    <property type="molecule type" value="Genomic_DNA"/>
</dbReference>
<reference evidence="3" key="1">
    <citation type="journal article" date="2024" name="IScience">
        <title>Strigolactones Initiate the Formation of Haustorium-like Structures in Castilleja.</title>
        <authorList>
            <person name="Buerger M."/>
            <person name="Peterson D."/>
            <person name="Chory J."/>
        </authorList>
    </citation>
    <scope>NUCLEOTIDE SEQUENCE [LARGE SCALE GENOMIC DNA]</scope>
</reference>
<dbReference type="Proteomes" id="UP001632038">
    <property type="component" value="Unassembled WGS sequence"/>
</dbReference>
<keyword evidence="1" id="KW-0472">Membrane</keyword>
<dbReference type="PANTHER" id="PTHR33566">
    <property type="entry name" value="EN/SPM-LIKE TRANSPOSON-RELATED"/>
    <property type="match status" value="1"/>
</dbReference>
<evidence type="ECO:0008006" key="4">
    <source>
        <dbReference type="Google" id="ProtNLM"/>
    </source>
</evidence>